<reference evidence="2" key="1">
    <citation type="journal article" date="2024" name="Proc. Natl. Acad. Sci. U.S.A.">
        <title>Extraordinary preservation of gene collinearity over three hundred million years revealed in homosporous lycophytes.</title>
        <authorList>
            <person name="Li C."/>
            <person name="Wickell D."/>
            <person name="Kuo L.Y."/>
            <person name="Chen X."/>
            <person name="Nie B."/>
            <person name="Liao X."/>
            <person name="Peng D."/>
            <person name="Ji J."/>
            <person name="Jenkins J."/>
            <person name="Williams M."/>
            <person name="Shu S."/>
            <person name="Plott C."/>
            <person name="Barry K."/>
            <person name="Rajasekar S."/>
            <person name="Grimwood J."/>
            <person name="Han X."/>
            <person name="Sun S."/>
            <person name="Hou Z."/>
            <person name="He W."/>
            <person name="Dai G."/>
            <person name="Sun C."/>
            <person name="Schmutz J."/>
            <person name="Leebens-Mack J.H."/>
            <person name="Li F.W."/>
            <person name="Wang L."/>
        </authorList>
    </citation>
    <scope>NUCLEOTIDE SEQUENCE [LARGE SCALE GENOMIC DNA]</scope>
    <source>
        <strain evidence="2">cv. PW_Plant_1</strain>
    </source>
</reference>
<keyword evidence="2" id="KW-1185">Reference proteome</keyword>
<organism evidence="1 2">
    <name type="scientific">Diphasiastrum complanatum</name>
    <name type="common">Issler's clubmoss</name>
    <name type="synonym">Lycopodium complanatum</name>
    <dbReference type="NCBI Taxonomy" id="34168"/>
    <lineage>
        <taxon>Eukaryota</taxon>
        <taxon>Viridiplantae</taxon>
        <taxon>Streptophyta</taxon>
        <taxon>Embryophyta</taxon>
        <taxon>Tracheophyta</taxon>
        <taxon>Lycopodiopsida</taxon>
        <taxon>Lycopodiales</taxon>
        <taxon>Lycopodiaceae</taxon>
        <taxon>Lycopodioideae</taxon>
        <taxon>Diphasiastrum</taxon>
    </lineage>
</organism>
<dbReference type="Proteomes" id="UP001162992">
    <property type="component" value="Chromosome 4"/>
</dbReference>
<dbReference type="EMBL" id="CM055095">
    <property type="protein sequence ID" value="KAJ7558906.1"/>
    <property type="molecule type" value="Genomic_DNA"/>
</dbReference>
<gene>
    <name evidence="1" type="ORF">O6H91_04G061400</name>
</gene>
<proteinExistence type="predicted"/>
<evidence type="ECO:0000313" key="2">
    <source>
        <dbReference type="Proteomes" id="UP001162992"/>
    </source>
</evidence>
<sequence>MDGEVVLTTVSTVRPASCEEEPRAELLNEIDHLLWRVGYFKRILIYKTDDGINVQCSDVFDQLKSSLSQALVYFRPFAGRVRVRDDDSLLELICNNEGAQFVEASTQVDLNAIKDFQPSNFFSKLVQTPGCDPKWPWKAEYPLLFVQVRPRQENRLQCYEGNAFFITFYAKV</sequence>
<accession>A0ACC2DXI8</accession>
<evidence type="ECO:0000313" key="1">
    <source>
        <dbReference type="EMBL" id="KAJ7558906.1"/>
    </source>
</evidence>
<comment type="caution">
    <text evidence="1">The sequence shown here is derived from an EMBL/GenBank/DDBJ whole genome shotgun (WGS) entry which is preliminary data.</text>
</comment>
<protein>
    <submittedName>
        <fullName evidence="1">Uncharacterized protein</fullName>
    </submittedName>
</protein>
<name>A0ACC2DXI8_DIPCM</name>